<reference evidence="9" key="1">
    <citation type="submission" date="2023-05" db="EMBL/GenBank/DDBJ databases">
        <title>Nepenthes gracilis genome sequencing.</title>
        <authorList>
            <person name="Fukushima K."/>
        </authorList>
    </citation>
    <scope>NUCLEOTIDE SEQUENCE</scope>
    <source>
        <strain evidence="9">SING2019-196</strain>
    </source>
</reference>
<protein>
    <submittedName>
        <fullName evidence="9">Uncharacterized protein</fullName>
    </submittedName>
</protein>
<evidence type="ECO:0000256" key="4">
    <source>
        <dbReference type="ARBA" id="ARBA00022723"/>
    </source>
</evidence>
<organism evidence="9 10">
    <name type="scientific">Nepenthes gracilis</name>
    <name type="common">Slender pitcher plant</name>
    <dbReference type="NCBI Taxonomy" id="150966"/>
    <lineage>
        <taxon>Eukaryota</taxon>
        <taxon>Viridiplantae</taxon>
        <taxon>Streptophyta</taxon>
        <taxon>Embryophyta</taxon>
        <taxon>Tracheophyta</taxon>
        <taxon>Spermatophyta</taxon>
        <taxon>Magnoliopsida</taxon>
        <taxon>eudicotyledons</taxon>
        <taxon>Gunneridae</taxon>
        <taxon>Pentapetalae</taxon>
        <taxon>Caryophyllales</taxon>
        <taxon>Nepenthaceae</taxon>
        <taxon>Nepenthes</taxon>
    </lineage>
</organism>
<dbReference type="GO" id="GO:0005739">
    <property type="term" value="C:mitochondrion"/>
    <property type="evidence" value="ECO:0007669"/>
    <property type="project" value="GOC"/>
</dbReference>
<keyword evidence="7" id="KW-0472">Membrane</keyword>
<evidence type="ECO:0000256" key="2">
    <source>
        <dbReference type="ARBA" id="ARBA00022617"/>
    </source>
</evidence>
<dbReference type="AlphaFoldDB" id="A0AAD3TKW5"/>
<evidence type="ECO:0000256" key="8">
    <source>
        <dbReference type="SAM" id="MobiDB-lite"/>
    </source>
</evidence>
<dbReference type="Proteomes" id="UP001279734">
    <property type="component" value="Unassembled WGS sequence"/>
</dbReference>
<dbReference type="GO" id="GO:0020037">
    <property type="term" value="F:heme binding"/>
    <property type="evidence" value="ECO:0007669"/>
    <property type="project" value="InterPro"/>
</dbReference>
<dbReference type="GO" id="GO:0046872">
    <property type="term" value="F:metal ion binding"/>
    <property type="evidence" value="ECO:0007669"/>
    <property type="project" value="UniProtKB-KW"/>
</dbReference>
<keyword evidence="5" id="KW-1133">Transmembrane helix</keyword>
<evidence type="ECO:0000256" key="3">
    <source>
        <dbReference type="ARBA" id="ARBA00022692"/>
    </source>
</evidence>
<evidence type="ECO:0000313" key="10">
    <source>
        <dbReference type="Proteomes" id="UP001279734"/>
    </source>
</evidence>
<dbReference type="InterPro" id="IPR002326">
    <property type="entry name" value="Cyt_c1"/>
</dbReference>
<dbReference type="EMBL" id="BSYO01000040">
    <property type="protein sequence ID" value="GMH31420.1"/>
    <property type="molecule type" value="Genomic_DNA"/>
</dbReference>
<evidence type="ECO:0000313" key="9">
    <source>
        <dbReference type="EMBL" id="GMH31420.1"/>
    </source>
</evidence>
<feature type="compositionally biased region" description="Low complexity" evidence="8">
    <location>
        <begin position="7"/>
        <end position="16"/>
    </location>
</feature>
<keyword evidence="4" id="KW-0479">Metal-binding</keyword>
<comment type="subcellular location">
    <subcellularLocation>
        <location evidence="1">Membrane</location>
    </subcellularLocation>
</comment>
<evidence type="ECO:0000256" key="1">
    <source>
        <dbReference type="ARBA" id="ARBA00004370"/>
    </source>
</evidence>
<feature type="region of interest" description="Disordered" evidence="8">
    <location>
        <begin position="1"/>
        <end position="21"/>
    </location>
</feature>
<keyword evidence="2" id="KW-0349">Heme</keyword>
<comment type="caution">
    <text evidence="9">The sequence shown here is derived from an EMBL/GenBank/DDBJ whole genome shotgun (WGS) entry which is preliminary data.</text>
</comment>
<dbReference type="GO" id="GO:0009055">
    <property type="term" value="F:electron transfer activity"/>
    <property type="evidence" value="ECO:0007669"/>
    <property type="project" value="InterPro"/>
</dbReference>
<sequence length="163" mass="17622">MRAIALPGVGSSGPSSLATRAHHSDEAKYGLGFPSYPRLHNGILSSYDHASIRRADEVKAVAAQIKVVNEPNDEGAMFTRPGKLSDSFPQPYANGQAARFAIGGAYLPNLIITKARHNAEPEIEERKLVTAYGTIFTRSLLPMIINVSHVVERLRNDDGVAIS</sequence>
<name>A0AAD3TKW5_NEPGR</name>
<dbReference type="Gene3D" id="1.10.760.10">
    <property type="entry name" value="Cytochrome c-like domain"/>
    <property type="match status" value="1"/>
</dbReference>
<accession>A0AAD3TKW5</accession>
<dbReference type="InterPro" id="IPR036909">
    <property type="entry name" value="Cyt_c-like_dom_sf"/>
</dbReference>
<dbReference type="GO" id="GO:0016020">
    <property type="term" value="C:membrane"/>
    <property type="evidence" value="ECO:0007669"/>
    <property type="project" value="UniProtKB-SubCell"/>
</dbReference>
<gene>
    <name evidence="9" type="ORF">Nepgr_033263</name>
</gene>
<dbReference type="PANTHER" id="PTHR10266">
    <property type="entry name" value="CYTOCHROME C1"/>
    <property type="match status" value="1"/>
</dbReference>
<dbReference type="GO" id="GO:0006122">
    <property type="term" value="P:mitochondrial electron transport, ubiquinol to cytochrome c"/>
    <property type="evidence" value="ECO:0007669"/>
    <property type="project" value="TreeGrafter"/>
</dbReference>
<dbReference type="PANTHER" id="PTHR10266:SF3">
    <property type="entry name" value="CYTOCHROME C1, HEME PROTEIN, MITOCHONDRIAL"/>
    <property type="match status" value="1"/>
</dbReference>
<evidence type="ECO:0000256" key="6">
    <source>
        <dbReference type="ARBA" id="ARBA00023004"/>
    </source>
</evidence>
<dbReference type="Pfam" id="PF02167">
    <property type="entry name" value="Cytochrom_C1"/>
    <property type="match status" value="1"/>
</dbReference>
<dbReference type="SUPFAM" id="SSF46626">
    <property type="entry name" value="Cytochrome c"/>
    <property type="match status" value="1"/>
</dbReference>
<evidence type="ECO:0000256" key="5">
    <source>
        <dbReference type="ARBA" id="ARBA00022989"/>
    </source>
</evidence>
<proteinExistence type="predicted"/>
<evidence type="ECO:0000256" key="7">
    <source>
        <dbReference type="ARBA" id="ARBA00023136"/>
    </source>
</evidence>
<keyword evidence="3" id="KW-0812">Transmembrane</keyword>
<keyword evidence="6" id="KW-0408">Iron</keyword>
<keyword evidence="10" id="KW-1185">Reference proteome</keyword>